<dbReference type="Proteomes" id="UP001229421">
    <property type="component" value="Unassembled WGS sequence"/>
</dbReference>
<dbReference type="Pfam" id="PF02893">
    <property type="entry name" value="GRAM"/>
    <property type="match status" value="1"/>
</dbReference>
<accession>A0AAD8PA96</accession>
<evidence type="ECO:0000313" key="3">
    <source>
        <dbReference type="EMBL" id="KAK1438017.1"/>
    </source>
</evidence>
<dbReference type="SMART" id="SM00568">
    <property type="entry name" value="GRAM"/>
    <property type="match status" value="1"/>
</dbReference>
<name>A0AAD8PA96_TARER</name>
<comment type="similarity">
    <text evidence="1">Belongs to the GEM family.</text>
</comment>
<sequence length="193" mass="22257">MDNRLSAIVMIQPHYLFSTSKSNCIERKDSFAALITNYGMSLGTKLIEIVKHKLSYGAKILSRDLGGKTCRKKFCMRDSEELLHATQCCIYTTAGAIAGTLFVSTERVGFCSNRSLKMHSNIGEVLKFQYKISIPLEKIKRSEESMNLKKPSNKYVELVTVDDFNFWFLGFKDYKKTLRYIHETFTQYQLLMK</sequence>
<evidence type="ECO:0000259" key="2">
    <source>
        <dbReference type="SMART" id="SM00568"/>
    </source>
</evidence>
<dbReference type="Gene3D" id="2.30.29.30">
    <property type="entry name" value="Pleckstrin-homology domain (PH domain)/Phosphotyrosine-binding domain (PTB)"/>
    <property type="match status" value="1"/>
</dbReference>
<dbReference type="InterPro" id="IPR004182">
    <property type="entry name" value="GRAM"/>
</dbReference>
<dbReference type="AlphaFoldDB" id="A0AAD8PA96"/>
<organism evidence="3 4">
    <name type="scientific">Tagetes erecta</name>
    <name type="common">African marigold</name>
    <dbReference type="NCBI Taxonomy" id="13708"/>
    <lineage>
        <taxon>Eukaryota</taxon>
        <taxon>Viridiplantae</taxon>
        <taxon>Streptophyta</taxon>
        <taxon>Embryophyta</taxon>
        <taxon>Tracheophyta</taxon>
        <taxon>Spermatophyta</taxon>
        <taxon>Magnoliopsida</taxon>
        <taxon>eudicotyledons</taxon>
        <taxon>Gunneridae</taxon>
        <taxon>Pentapetalae</taxon>
        <taxon>asterids</taxon>
        <taxon>campanulids</taxon>
        <taxon>Asterales</taxon>
        <taxon>Asteraceae</taxon>
        <taxon>Asteroideae</taxon>
        <taxon>Heliantheae alliance</taxon>
        <taxon>Tageteae</taxon>
        <taxon>Tagetes</taxon>
    </lineage>
</organism>
<reference evidence="3" key="1">
    <citation type="journal article" date="2023" name="bioRxiv">
        <title>Improved chromosome-level genome assembly for marigold (Tagetes erecta).</title>
        <authorList>
            <person name="Jiang F."/>
            <person name="Yuan L."/>
            <person name="Wang S."/>
            <person name="Wang H."/>
            <person name="Xu D."/>
            <person name="Wang A."/>
            <person name="Fan W."/>
        </authorList>
    </citation>
    <scope>NUCLEOTIDE SEQUENCE</scope>
    <source>
        <strain evidence="3">WSJ</strain>
        <tissue evidence="3">Leaf</tissue>
    </source>
</reference>
<comment type="caution">
    <text evidence="3">The sequence shown here is derived from an EMBL/GenBank/DDBJ whole genome shotgun (WGS) entry which is preliminary data.</text>
</comment>
<dbReference type="InterPro" id="IPR037848">
    <property type="entry name" value="GEM-like"/>
</dbReference>
<proteinExistence type="inferred from homology"/>
<evidence type="ECO:0000256" key="1">
    <source>
        <dbReference type="ARBA" id="ARBA00009414"/>
    </source>
</evidence>
<dbReference type="EMBL" id="JAUHHV010000001">
    <property type="protein sequence ID" value="KAK1438017.1"/>
    <property type="molecule type" value="Genomic_DNA"/>
</dbReference>
<protein>
    <recommendedName>
        <fullName evidence="2">GRAM domain-containing protein</fullName>
    </recommendedName>
</protein>
<feature type="domain" description="GRAM" evidence="2">
    <location>
        <begin position="68"/>
        <end position="146"/>
    </location>
</feature>
<evidence type="ECO:0000313" key="4">
    <source>
        <dbReference type="Proteomes" id="UP001229421"/>
    </source>
</evidence>
<gene>
    <name evidence="3" type="ORF">QVD17_03818</name>
</gene>
<keyword evidence="4" id="KW-1185">Reference proteome</keyword>
<dbReference type="InterPro" id="IPR011993">
    <property type="entry name" value="PH-like_dom_sf"/>
</dbReference>
<dbReference type="PANTHER" id="PTHR31969">
    <property type="entry name" value="GEM-LIKE PROTEIN 2"/>
    <property type="match status" value="1"/>
</dbReference>